<reference evidence="2" key="1">
    <citation type="submission" date="2023-07" db="EMBL/GenBank/DDBJ databases">
        <title>Between Cages and Wild: Unraveling the Impact of Captivity on Animal Microbiomes and Antimicrobial Resistance.</title>
        <authorList>
            <person name="Schmartz G.P."/>
            <person name="Rehner J."/>
            <person name="Schuff M.J."/>
            <person name="Becker S.L."/>
            <person name="Kravczyk M."/>
            <person name="Gurevich A."/>
            <person name="Francke R."/>
            <person name="Mueller R."/>
            <person name="Keller V."/>
            <person name="Keller A."/>
        </authorList>
    </citation>
    <scope>NUCLEOTIDE SEQUENCE</scope>
    <source>
        <strain evidence="2">S39M_St_73</strain>
    </source>
</reference>
<evidence type="ECO:0000259" key="1">
    <source>
        <dbReference type="Pfam" id="PF04608"/>
    </source>
</evidence>
<dbReference type="Pfam" id="PF04608">
    <property type="entry name" value="PgpA"/>
    <property type="match status" value="1"/>
</dbReference>
<dbReference type="Proteomes" id="UP001171751">
    <property type="component" value="Unassembled WGS sequence"/>
</dbReference>
<dbReference type="CDD" id="cd06971">
    <property type="entry name" value="PgpA"/>
    <property type="match status" value="1"/>
</dbReference>
<dbReference type="InterPro" id="IPR036681">
    <property type="entry name" value="PgpA-like_sf"/>
</dbReference>
<dbReference type="SUPFAM" id="SSF101307">
    <property type="entry name" value="YutG-like"/>
    <property type="match status" value="1"/>
</dbReference>
<dbReference type="Gene3D" id="1.10.3760.10">
    <property type="entry name" value="PgpA-like"/>
    <property type="match status" value="1"/>
</dbReference>
<dbReference type="PIRSF" id="PIRSF019587">
    <property type="entry name" value="PGPase"/>
    <property type="match status" value="1"/>
</dbReference>
<dbReference type="InterPro" id="IPR026038">
    <property type="entry name" value="Put_PGPase"/>
</dbReference>
<dbReference type="GO" id="GO:0008962">
    <property type="term" value="F:phosphatidylglycerophosphatase activity"/>
    <property type="evidence" value="ECO:0007669"/>
    <property type="project" value="InterPro"/>
</dbReference>
<protein>
    <submittedName>
        <fullName evidence="2">Phosphatidylglycerophosphatase A</fullName>
    </submittedName>
</protein>
<accession>A0AA43UBV9</accession>
<keyword evidence="3" id="KW-1185">Reference proteome</keyword>
<feature type="domain" description="YutG/PgpA" evidence="1">
    <location>
        <begin position="50"/>
        <end position="158"/>
    </location>
</feature>
<proteinExistence type="predicted"/>
<sequence>MVTRDTKLGRYTIQLLSERGVELEDIARLVTELQAPYNPQVTDEMSLYFVERTLRKREVQHTIITGIEIDKLAEQKMLSEPLQSIVEKDMPLYGADESLALAIVHVYGSVGITNFGYLDKLKPGIIGELDKQKEGKCNTYLDDLVGAIAAAAASSLAHSHPNISQSFH</sequence>
<evidence type="ECO:0000313" key="3">
    <source>
        <dbReference type="Proteomes" id="UP001171751"/>
    </source>
</evidence>
<gene>
    <name evidence="2" type="ORF">Q4F26_02125</name>
</gene>
<dbReference type="EMBL" id="JAUNQW010000005">
    <property type="protein sequence ID" value="MDO5457120.1"/>
    <property type="molecule type" value="Genomic_DNA"/>
</dbReference>
<evidence type="ECO:0000313" key="2">
    <source>
        <dbReference type="EMBL" id="MDO5457120.1"/>
    </source>
</evidence>
<dbReference type="AlphaFoldDB" id="A0AA43UBV9"/>
<name>A0AA43UBV9_9LACT</name>
<dbReference type="InterPro" id="IPR007686">
    <property type="entry name" value="YutG/PgpA"/>
</dbReference>
<dbReference type="GO" id="GO:0006629">
    <property type="term" value="P:lipid metabolic process"/>
    <property type="evidence" value="ECO:0007669"/>
    <property type="project" value="InterPro"/>
</dbReference>
<comment type="caution">
    <text evidence="2">The sequence shown here is derived from an EMBL/GenBank/DDBJ whole genome shotgun (WGS) entry which is preliminary data.</text>
</comment>
<organism evidence="2 3">
    <name type="scientific">Atopococcus tabaci</name>
    <dbReference type="NCBI Taxonomy" id="269774"/>
    <lineage>
        <taxon>Bacteria</taxon>
        <taxon>Bacillati</taxon>
        <taxon>Bacillota</taxon>
        <taxon>Bacilli</taxon>
        <taxon>Lactobacillales</taxon>
        <taxon>Carnobacteriaceae</taxon>
        <taxon>Atopococcus</taxon>
    </lineage>
</organism>